<keyword evidence="1" id="KW-0239">DNA-directed DNA polymerase</keyword>
<sequence length="408" mass="46337">MENNEDAFLLSDDNIDFEVGQDVSILFPNDELIADEVAIFGDSSSSQGHESPISIDEEEGYVRKPQLSSARPFKQQRLVERQDSNRSESLILDPIERYDPEEEADKKRILNLCFRLATKQFGFVVQVQSARYLYSWLKSNGLTKKSEESKTETAIRAICDRARTKYSGSAILDFNSLSSVIKEFDATYGLTEEGEAVTGVNFNQGITESLNMLELHDQFQNDHVIDITKYFRCINAFKMPHLKYEKSSKTFCSQDTPKIILKGAEKADAYNERYFFLRARVLRNEVFAPTSAFSSGVSKLELTSIKSLLGRVEGRFCLFGMLTQLVDETFAIADSEATLRLKFMENCRYGRGLFTENSFILVEGEMTEEEAFNVHSITLPPYESRKQTEACYEHANWLGSQAVTMSSV</sequence>
<reference evidence="1" key="1">
    <citation type="submission" date="2022-04" db="EMBL/GenBank/DDBJ databases">
        <title>Genome of the entomopathogenic fungus Entomophthora muscae.</title>
        <authorList>
            <person name="Elya C."/>
            <person name="Lovett B.R."/>
            <person name="Lee E."/>
            <person name="Macias A.M."/>
            <person name="Hajek A.E."/>
            <person name="De Bivort B.L."/>
            <person name="Kasson M.T."/>
            <person name="De Fine Licht H.H."/>
            <person name="Stajich J.E."/>
        </authorList>
    </citation>
    <scope>NUCLEOTIDE SEQUENCE</scope>
    <source>
        <strain evidence="1">Berkeley</strain>
    </source>
</reference>
<protein>
    <submittedName>
        <fullName evidence="1">DNA-directed DNA polymerase epsilon, subunit B</fullName>
        <ecNumber evidence="1">2.7.7.7</ecNumber>
    </submittedName>
</protein>
<keyword evidence="2" id="KW-1185">Reference proteome</keyword>
<evidence type="ECO:0000313" key="2">
    <source>
        <dbReference type="Proteomes" id="UP001165960"/>
    </source>
</evidence>
<comment type="caution">
    <text evidence="1">The sequence shown here is derived from an EMBL/GenBank/DDBJ whole genome shotgun (WGS) entry which is preliminary data.</text>
</comment>
<dbReference type="Proteomes" id="UP001165960">
    <property type="component" value="Unassembled WGS sequence"/>
</dbReference>
<keyword evidence="1" id="KW-0808">Transferase</keyword>
<dbReference type="EC" id="2.7.7.7" evidence="1"/>
<organism evidence="1 2">
    <name type="scientific">Entomophthora muscae</name>
    <dbReference type="NCBI Taxonomy" id="34485"/>
    <lineage>
        <taxon>Eukaryota</taxon>
        <taxon>Fungi</taxon>
        <taxon>Fungi incertae sedis</taxon>
        <taxon>Zoopagomycota</taxon>
        <taxon>Entomophthoromycotina</taxon>
        <taxon>Entomophthoromycetes</taxon>
        <taxon>Entomophthorales</taxon>
        <taxon>Entomophthoraceae</taxon>
        <taxon>Entomophthora</taxon>
    </lineage>
</organism>
<evidence type="ECO:0000313" key="1">
    <source>
        <dbReference type="EMBL" id="KAJ9083153.1"/>
    </source>
</evidence>
<proteinExistence type="predicted"/>
<dbReference type="EMBL" id="QTSX02001117">
    <property type="protein sequence ID" value="KAJ9083153.1"/>
    <property type="molecule type" value="Genomic_DNA"/>
</dbReference>
<name>A0ACC2U7Z7_9FUNG</name>
<keyword evidence="1" id="KW-0548">Nucleotidyltransferase</keyword>
<accession>A0ACC2U7Z7</accession>
<gene>
    <name evidence="1" type="primary">DPB2_5</name>
    <name evidence="1" type="ORF">DSO57_1037529</name>
</gene>